<reference evidence="10" key="4">
    <citation type="submission" date="2025-09" db="UniProtKB">
        <authorList>
            <consortium name="Ensembl"/>
        </authorList>
    </citation>
    <scope>IDENTIFICATION</scope>
</reference>
<dbReference type="Ensembl" id="ENSACLT00000086142.1">
    <property type="protein sequence ID" value="ENSACLP00000064643.1"/>
    <property type="gene ID" value="ENSACLG00000009385.2"/>
</dbReference>
<evidence type="ECO:0000313" key="10">
    <source>
        <dbReference type="Ensembl" id="ENSACLP00000064643.1"/>
    </source>
</evidence>
<dbReference type="PANTHER" id="PTHR15076">
    <property type="entry name" value="CD99/MIC2 PROTEIN RELATED"/>
    <property type="match status" value="1"/>
</dbReference>
<comment type="subcellular location">
    <subcellularLocation>
        <location evidence="1">Membrane</location>
        <topology evidence="1">Single-pass type I membrane protein</topology>
    </subcellularLocation>
</comment>
<reference evidence="10" key="3">
    <citation type="submission" date="2025-08" db="UniProtKB">
        <authorList>
            <consortium name="Ensembl"/>
        </authorList>
    </citation>
    <scope>IDENTIFICATION</scope>
</reference>
<organism evidence="10 11">
    <name type="scientific">Astatotilapia calliptera</name>
    <name type="common">Eastern happy</name>
    <name type="synonym">Chromis callipterus</name>
    <dbReference type="NCBI Taxonomy" id="8154"/>
    <lineage>
        <taxon>Eukaryota</taxon>
        <taxon>Metazoa</taxon>
        <taxon>Chordata</taxon>
        <taxon>Craniata</taxon>
        <taxon>Vertebrata</taxon>
        <taxon>Euteleostomi</taxon>
        <taxon>Actinopterygii</taxon>
        <taxon>Neopterygii</taxon>
        <taxon>Teleostei</taxon>
        <taxon>Neoteleostei</taxon>
        <taxon>Acanthomorphata</taxon>
        <taxon>Ovalentaria</taxon>
        <taxon>Cichlomorphae</taxon>
        <taxon>Cichliformes</taxon>
        <taxon>Cichlidae</taxon>
        <taxon>African cichlids</taxon>
        <taxon>Pseudocrenilabrinae</taxon>
        <taxon>Haplochromini</taxon>
        <taxon>Astatotilapia</taxon>
    </lineage>
</organism>
<reference evidence="11" key="2">
    <citation type="submission" date="2023-03" db="EMBL/GenBank/DDBJ databases">
        <authorList>
            <consortium name="Wellcome Sanger Institute Data Sharing"/>
        </authorList>
    </citation>
    <scope>NUCLEOTIDE SEQUENCE [LARGE SCALE GENOMIC DNA]</scope>
</reference>
<evidence type="ECO:0000256" key="3">
    <source>
        <dbReference type="ARBA" id="ARBA00022692"/>
    </source>
</evidence>
<feature type="signal peptide" evidence="9">
    <location>
        <begin position="1"/>
        <end position="19"/>
    </location>
</feature>
<evidence type="ECO:0000256" key="5">
    <source>
        <dbReference type="ARBA" id="ARBA00022989"/>
    </source>
</evidence>
<dbReference type="GO" id="GO:0072683">
    <property type="term" value="P:T cell extravasation"/>
    <property type="evidence" value="ECO:0007669"/>
    <property type="project" value="TreeGrafter"/>
</dbReference>
<dbReference type="Proteomes" id="UP000265100">
    <property type="component" value="Chromosome 23"/>
</dbReference>
<proteinExistence type="inferred from homology"/>
<evidence type="ECO:0000256" key="6">
    <source>
        <dbReference type="ARBA" id="ARBA00023136"/>
    </source>
</evidence>
<feature type="compositionally biased region" description="Low complexity" evidence="7">
    <location>
        <begin position="139"/>
        <end position="151"/>
    </location>
</feature>
<dbReference type="InterPro" id="IPR022078">
    <property type="entry name" value="CD99L2"/>
</dbReference>
<name>A0AAX7U4K1_ASTCA</name>
<evidence type="ECO:0000256" key="2">
    <source>
        <dbReference type="ARBA" id="ARBA00008763"/>
    </source>
</evidence>
<evidence type="ECO:0000256" key="9">
    <source>
        <dbReference type="SAM" id="SignalP"/>
    </source>
</evidence>
<keyword evidence="5 8" id="KW-1133">Transmembrane helix</keyword>
<keyword evidence="11" id="KW-1185">Reference proteome</keyword>
<feature type="compositionally biased region" description="Polar residues" evidence="7">
    <location>
        <begin position="198"/>
        <end position="213"/>
    </location>
</feature>
<evidence type="ECO:0000256" key="8">
    <source>
        <dbReference type="SAM" id="Phobius"/>
    </source>
</evidence>
<protein>
    <recommendedName>
        <fullName evidence="12">CD99 molecule</fullName>
    </recommendedName>
</protein>
<evidence type="ECO:0000256" key="1">
    <source>
        <dbReference type="ARBA" id="ARBA00004479"/>
    </source>
</evidence>
<dbReference type="AlphaFoldDB" id="A0AAX7U4K1"/>
<evidence type="ECO:0000256" key="7">
    <source>
        <dbReference type="SAM" id="MobiDB-lite"/>
    </source>
</evidence>
<dbReference type="Pfam" id="PF12301">
    <property type="entry name" value="CD99L2"/>
    <property type="match status" value="1"/>
</dbReference>
<feature type="region of interest" description="Disordered" evidence="7">
    <location>
        <begin position="30"/>
        <end position="151"/>
    </location>
</feature>
<comment type="similarity">
    <text evidence="2">Belongs to the CD99 family.</text>
</comment>
<evidence type="ECO:0008006" key="12">
    <source>
        <dbReference type="Google" id="ProtNLM"/>
    </source>
</evidence>
<dbReference type="PANTHER" id="PTHR15076:SF15">
    <property type="entry name" value="CD99 ANTIGEN"/>
    <property type="match status" value="1"/>
</dbReference>
<dbReference type="GO" id="GO:2000391">
    <property type="term" value="P:positive regulation of neutrophil extravasation"/>
    <property type="evidence" value="ECO:0007669"/>
    <property type="project" value="TreeGrafter"/>
</dbReference>
<evidence type="ECO:0000256" key="4">
    <source>
        <dbReference type="ARBA" id="ARBA00022729"/>
    </source>
</evidence>
<reference evidence="10 11" key="1">
    <citation type="submission" date="2018-05" db="EMBL/GenBank/DDBJ databases">
        <authorList>
            <person name="Datahose"/>
        </authorList>
    </citation>
    <scope>NUCLEOTIDE SEQUENCE</scope>
</reference>
<keyword evidence="6 8" id="KW-0472">Membrane</keyword>
<evidence type="ECO:0000313" key="11">
    <source>
        <dbReference type="Proteomes" id="UP000265100"/>
    </source>
</evidence>
<accession>A0AAX7U4K1</accession>
<feature type="transmembrane region" description="Helical" evidence="8">
    <location>
        <begin position="154"/>
        <end position="175"/>
    </location>
</feature>
<feature type="transmembrane region" description="Helical" evidence="8">
    <location>
        <begin position="223"/>
        <end position="243"/>
    </location>
</feature>
<feature type="region of interest" description="Disordered" evidence="7">
    <location>
        <begin position="188"/>
        <end position="214"/>
    </location>
</feature>
<dbReference type="GO" id="GO:0005886">
    <property type="term" value="C:plasma membrane"/>
    <property type="evidence" value="ECO:0007669"/>
    <property type="project" value="TreeGrafter"/>
</dbReference>
<dbReference type="GeneTree" id="ENSGT00940000154344"/>
<feature type="compositionally biased region" description="Basic and acidic residues" evidence="7">
    <location>
        <begin position="37"/>
        <end position="53"/>
    </location>
</feature>
<gene>
    <name evidence="10" type="primary">CD99</name>
</gene>
<sequence length="302" mass="31872">MKLCLRIAVLLFLVTGTLTQELSLEDGLDEIETTTQKPKEKPKAPEQPNKDGELDLWDAFGPDEPQPEKPKKPSPGDSDSNGFNLGDAVNPGPTTKPDKPAVNPPKGGGGGGTFDDSDLFDVSTGDYKPDGGRSGGGADQPQGGADQPQGSGPIAGIISAVGVALVGAASSYFAYQKKKLCFKLQGGADPESGKGHQGTHSEPQGKFSQSTHGGVTRPKAARACASFGVVSDGLHILIFVTWVEDGSVRSYSLHHQGRRASTDEKCEVFGETRLFSLFPVFTSTPVIIHSLFVRRLQSVRAL</sequence>
<feature type="transmembrane region" description="Helical" evidence="8">
    <location>
        <begin position="274"/>
        <end position="293"/>
    </location>
</feature>
<dbReference type="GO" id="GO:0034109">
    <property type="term" value="P:homotypic cell-cell adhesion"/>
    <property type="evidence" value="ECO:0007669"/>
    <property type="project" value="TreeGrafter"/>
</dbReference>
<keyword evidence="4 9" id="KW-0732">Signal</keyword>
<keyword evidence="3 8" id="KW-0812">Transmembrane</keyword>
<feature type="chain" id="PRO_5044268224" description="CD99 molecule" evidence="9">
    <location>
        <begin position="20"/>
        <end position="302"/>
    </location>
</feature>